<reference evidence="3 4" key="1">
    <citation type="submission" date="2016-10" db="EMBL/GenBank/DDBJ databases">
        <authorList>
            <person name="de Groot N.N."/>
        </authorList>
    </citation>
    <scope>NUCLEOTIDE SEQUENCE [LARGE SCALE GENOMIC DNA]</scope>
    <source>
        <strain evidence="3 4">DSM 26424</strain>
    </source>
</reference>
<evidence type="ECO:0000259" key="2">
    <source>
        <dbReference type="PROSITE" id="PS50931"/>
    </source>
</evidence>
<dbReference type="GO" id="GO:0003700">
    <property type="term" value="F:DNA-binding transcription factor activity"/>
    <property type="evidence" value="ECO:0007669"/>
    <property type="project" value="InterPro"/>
</dbReference>
<dbReference type="GO" id="GO:0043565">
    <property type="term" value="F:sequence-specific DNA binding"/>
    <property type="evidence" value="ECO:0007669"/>
    <property type="project" value="TreeGrafter"/>
</dbReference>
<dbReference type="InterPro" id="IPR058163">
    <property type="entry name" value="LysR-type_TF_proteobact-type"/>
</dbReference>
<accession>A0A1G8T9E5</accession>
<dbReference type="STRING" id="555512.SAMN04487993_102877"/>
<dbReference type="SUPFAM" id="SSF46785">
    <property type="entry name" value="Winged helix' DNA-binding domain"/>
    <property type="match status" value="1"/>
</dbReference>
<comment type="similarity">
    <text evidence="1">Belongs to the LysR transcriptional regulatory family.</text>
</comment>
<sequence>MNNWDDLRFLVALSKTGTMTAAAKLLGTNTATVSRRIDRLSEALGRPAFIKTSEGWRPSDAVRDLIHVAQNFDGQLQSTLNRQSDEMEAEQVSLNLGCVPVVIALILFPGLTHHANMLRGIKLTISDRLGREGLGENDLVVQFGRPEQGRIVARRAGQMSFRLYRFCDGDTSGDWAGLNDTPNSSPFMAQARTWFDCEPKLKVDNFVALHGLMQVTRLPGPLPDLLARRDPDLVPVQPEANPFVVECWLFYHESRRSDPGMRRAVDWVIHCFEEFGMDVMPKIGRVHA</sequence>
<evidence type="ECO:0000313" key="3">
    <source>
        <dbReference type="EMBL" id="SDJ38269.1"/>
    </source>
</evidence>
<dbReference type="Proteomes" id="UP000199093">
    <property type="component" value="Unassembled WGS sequence"/>
</dbReference>
<evidence type="ECO:0000256" key="1">
    <source>
        <dbReference type="ARBA" id="ARBA00009437"/>
    </source>
</evidence>
<dbReference type="PROSITE" id="PS50931">
    <property type="entry name" value="HTH_LYSR"/>
    <property type="match status" value="1"/>
</dbReference>
<proteinExistence type="inferred from homology"/>
<dbReference type="PANTHER" id="PTHR30537:SF3">
    <property type="entry name" value="TRANSCRIPTIONAL REGULATORY PROTEIN"/>
    <property type="match status" value="1"/>
</dbReference>
<feature type="domain" description="HTH lysR-type" evidence="2">
    <location>
        <begin position="1"/>
        <end position="59"/>
    </location>
</feature>
<dbReference type="OrthoDB" id="7768317at2"/>
<gene>
    <name evidence="3" type="ORF">SAMN04487993_102877</name>
</gene>
<organism evidence="3 4">
    <name type="scientific">Salipiger marinus</name>
    <dbReference type="NCBI Taxonomy" id="555512"/>
    <lineage>
        <taxon>Bacteria</taxon>
        <taxon>Pseudomonadati</taxon>
        <taxon>Pseudomonadota</taxon>
        <taxon>Alphaproteobacteria</taxon>
        <taxon>Rhodobacterales</taxon>
        <taxon>Roseobacteraceae</taxon>
        <taxon>Salipiger</taxon>
    </lineage>
</organism>
<dbReference type="SUPFAM" id="SSF53850">
    <property type="entry name" value="Periplasmic binding protein-like II"/>
    <property type="match status" value="1"/>
</dbReference>
<evidence type="ECO:0000313" key="4">
    <source>
        <dbReference type="Proteomes" id="UP000199093"/>
    </source>
</evidence>
<dbReference type="PANTHER" id="PTHR30537">
    <property type="entry name" value="HTH-TYPE TRANSCRIPTIONAL REGULATOR"/>
    <property type="match status" value="1"/>
</dbReference>
<dbReference type="Pfam" id="PF00126">
    <property type="entry name" value="HTH_1"/>
    <property type="match status" value="1"/>
</dbReference>
<dbReference type="GO" id="GO:0006351">
    <property type="term" value="P:DNA-templated transcription"/>
    <property type="evidence" value="ECO:0007669"/>
    <property type="project" value="TreeGrafter"/>
</dbReference>
<dbReference type="RefSeq" id="WP_089851445.1">
    <property type="nucleotide sequence ID" value="NZ_FNEJ01000028.1"/>
</dbReference>
<dbReference type="InterPro" id="IPR036388">
    <property type="entry name" value="WH-like_DNA-bd_sf"/>
</dbReference>
<dbReference type="Gene3D" id="1.10.10.10">
    <property type="entry name" value="Winged helix-like DNA-binding domain superfamily/Winged helix DNA-binding domain"/>
    <property type="match status" value="1"/>
</dbReference>
<dbReference type="InterPro" id="IPR036390">
    <property type="entry name" value="WH_DNA-bd_sf"/>
</dbReference>
<keyword evidence="4" id="KW-1185">Reference proteome</keyword>
<dbReference type="EMBL" id="FNEJ01000028">
    <property type="protein sequence ID" value="SDJ38269.1"/>
    <property type="molecule type" value="Genomic_DNA"/>
</dbReference>
<name>A0A1G8T9E5_9RHOB</name>
<dbReference type="AlphaFoldDB" id="A0A1G8T9E5"/>
<keyword evidence="3" id="KW-0238">DNA-binding</keyword>
<protein>
    <submittedName>
        <fullName evidence="3">DNA-binding transcriptional regulator, LysR family</fullName>
    </submittedName>
</protein>
<dbReference type="InterPro" id="IPR000847">
    <property type="entry name" value="LysR_HTH_N"/>
</dbReference>